<dbReference type="SUPFAM" id="SSF51395">
    <property type="entry name" value="FMN-linked oxidoreductases"/>
    <property type="match status" value="1"/>
</dbReference>
<dbReference type="AlphaFoldDB" id="A0A9X2JY73"/>
<dbReference type="FunFam" id="3.20.20.70:FF:000059">
    <property type="entry name" value="N-ethylmaleimide reductase, FMN-linked"/>
    <property type="match status" value="1"/>
</dbReference>
<dbReference type="GO" id="GO:0016628">
    <property type="term" value="F:oxidoreductase activity, acting on the CH-CH group of donors, NAD or NADP as acceptor"/>
    <property type="evidence" value="ECO:0007669"/>
    <property type="project" value="UniProtKB-ARBA"/>
</dbReference>
<reference evidence="5" key="1">
    <citation type="submission" date="2022-06" db="EMBL/GenBank/DDBJ databases">
        <title>Genomic Encyclopedia of Archaeal and Bacterial Type Strains, Phase II (KMG-II): from individual species to whole genera.</title>
        <authorList>
            <person name="Goeker M."/>
        </authorList>
    </citation>
    <scope>NUCLEOTIDE SEQUENCE</scope>
    <source>
        <strain evidence="5">DSM 26652</strain>
    </source>
</reference>
<dbReference type="PANTHER" id="PTHR22893:SF91">
    <property type="entry name" value="NADPH DEHYDROGENASE 2-RELATED"/>
    <property type="match status" value="1"/>
</dbReference>
<evidence type="ECO:0000259" key="4">
    <source>
        <dbReference type="Pfam" id="PF00724"/>
    </source>
</evidence>
<dbReference type="Pfam" id="PF00724">
    <property type="entry name" value="Oxidored_FMN"/>
    <property type="match status" value="1"/>
</dbReference>
<dbReference type="Gene3D" id="3.20.20.70">
    <property type="entry name" value="Aldolase class I"/>
    <property type="match status" value="1"/>
</dbReference>
<sequence length="361" mass="38050">MTTAFEPLAAGRLALRNRVVMAPMTRRRAYGTLPTTDTADYYAQRAGAGLVVTEGIQPSAIGQGYVDTPGLHTDEQVAAWRRVTDAVHEAGGTIVAQLMHTGRIGHPAITEAVGHGPLTPVAPSAVPAAGRVHTPDGHRDPVVPKALTAEDIERTIADFTDAARKAIVAGFDGVEIHGANGYLLHQFLATNTNQRTDRWGGSPENRIRFAVEVARAVSAAIGADRTGLRISPANGLGDTVEDDHRVVYPLLVRELDTLGLAYLHLVEAGDPGLTPVVRDLWSGTLILNPADADTAAHPARVGLVADGVADAVSFGRLFIANPDLAHRLATGAPLAEPDLTKAYGGDHTGYTDYPALQPQLV</sequence>
<dbReference type="InterPro" id="IPR001155">
    <property type="entry name" value="OxRdtase_FMN_N"/>
</dbReference>
<evidence type="ECO:0000256" key="1">
    <source>
        <dbReference type="ARBA" id="ARBA00001917"/>
    </source>
</evidence>
<dbReference type="GO" id="GO:0010181">
    <property type="term" value="F:FMN binding"/>
    <property type="evidence" value="ECO:0007669"/>
    <property type="project" value="InterPro"/>
</dbReference>
<feature type="domain" description="NADH:flavin oxidoreductase/NADH oxidase N-terminal" evidence="4">
    <location>
        <begin position="5"/>
        <end position="333"/>
    </location>
</feature>
<dbReference type="InterPro" id="IPR045247">
    <property type="entry name" value="Oye-like"/>
</dbReference>
<name>A0A9X2JY73_9MICO</name>
<organism evidence="5 6">
    <name type="scientific">Promicromonospora thailandica</name>
    <dbReference type="NCBI Taxonomy" id="765201"/>
    <lineage>
        <taxon>Bacteria</taxon>
        <taxon>Bacillati</taxon>
        <taxon>Actinomycetota</taxon>
        <taxon>Actinomycetes</taxon>
        <taxon>Micrococcales</taxon>
        <taxon>Promicromonosporaceae</taxon>
        <taxon>Promicromonospora</taxon>
    </lineage>
</organism>
<dbReference type="Proteomes" id="UP001139493">
    <property type="component" value="Unassembled WGS sequence"/>
</dbReference>
<evidence type="ECO:0000256" key="3">
    <source>
        <dbReference type="ARBA" id="ARBA00023002"/>
    </source>
</evidence>
<evidence type="ECO:0000256" key="2">
    <source>
        <dbReference type="ARBA" id="ARBA00005979"/>
    </source>
</evidence>
<comment type="similarity">
    <text evidence="2">Belongs to the NADH:flavin oxidoreductase/NADH oxidase family.</text>
</comment>
<comment type="cofactor">
    <cofactor evidence="1">
        <name>FMN</name>
        <dbReference type="ChEBI" id="CHEBI:58210"/>
    </cofactor>
</comment>
<dbReference type="PANTHER" id="PTHR22893">
    <property type="entry name" value="NADH OXIDOREDUCTASE-RELATED"/>
    <property type="match status" value="1"/>
</dbReference>
<keyword evidence="6" id="KW-1185">Reference proteome</keyword>
<accession>A0A9X2JY73</accession>
<dbReference type="RefSeq" id="WP_253839843.1">
    <property type="nucleotide sequence ID" value="NZ_JAMTCS010000018.1"/>
</dbReference>
<dbReference type="GO" id="GO:0005829">
    <property type="term" value="C:cytosol"/>
    <property type="evidence" value="ECO:0007669"/>
    <property type="project" value="UniProtKB-ARBA"/>
</dbReference>
<keyword evidence="3" id="KW-0560">Oxidoreductase</keyword>
<evidence type="ECO:0000313" key="6">
    <source>
        <dbReference type="Proteomes" id="UP001139493"/>
    </source>
</evidence>
<dbReference type="InterPro" id="IPR013785">
    <property type="entry name" value="Aldolase_TIM"/>
</dbReference>
<dbReference type="CDD" id="cd02933">
    <property type="entry name" value="OYE_like_FMN"/>
    <property type="match status" value="1"/>
</dbReference>
<gene>
    <name evidence="5" type="ORF">APR03_004769</name>
</gene>
<proteinExistence type="inferred from homology"/>
<dbReference type="EMBL" id="JAMTCS010000018">
    <property type="protein sequence ID" value="MCP2267392.1"/>
    <property type="molecule type" value="Genomic_DNA"/>
</dbReference>
<protein>
    <submittedName>
        <fullName evidence="5">N-ethylmaleimide reductase</fullName>
    </submittedName>
</protein>
<evidence type="ECO:0000313" key="5">
    <source>
        <dbReference type="EMBL" id="MCP2267392.1"/>
    </source>
</evidence>
<comment type="caution">
    <text evidence="5">The sequence shown here is derived from an EMBL/GenBank/DDBJ whole genome shotgun (WGS) entry which is preliminary data.</text>
</comment>